<keyword evidence="2" id="KW-0732">Signal</keyword>
<feature type="signal peptide" evidence="2">
    <location>
        <begin position="1"/>
        <end position="25"/>
    </location>
</feature>
<reference evidence="3" key="2">
    <citation type="submission" date="2020-09" db="EMBL/GenBank/DDBJ databases">
        <authorList>
            <person name="Sun Q."/>
            <person name="Zhou Y."/>
        </authorList>
    </citation>
    <scope>NUCLEOTIDE SEQUENCE</scope>
    <source>
        <strain evidence="3">CGMCC 1.12919</strain>
    </source>
</reference>
<feature type="region of interest" description="Disordered" evidence="1">
    <location>
        <begin position="22"/>
        <end position="106"/>
    </location>
</feature>
<evidence type="ECO:0000256" key="2">
    <source>
        <dbReference type="SAM" id="SignalP"/>
    </source>
</evidence>
<name>A0A916UXF8_9HYPH</name>
<organism evidence="3 4">
    <name type="scientific">Chelatococcus reniformis</name>
    <dbReference type="NCBI Taxonomy" id="1494448"/>
    <lineage>
        <taxon>Bacteria</taxon>
        <taxon>Pseudomonadati</taxon>
        <taxon>Pseudomonadota</taxon>
        <taxon>Alphaproteobacteria</taxon>
        <taxon>Hyphomicrobiales</taxon>
        <taxon>Chelatococcaceae</taxon>
        <taxon>Chelatococcus</taxon>
    </lineage>
</organism>
<dbReference type="Proteomes" id="UP000637002">
    <property type="component" value="Unassembled WGS sequence"/>
</dbReference>
<accession>A0A916UXF8</accession>
<feature type="compositionally biased region" description="Pro residues" evidence="1">
    <location>
        <begin position="80"/>
        <end position="96"/>
    </location>
</feature>
<dbReference type="EMBL" id="BMGG01000012">
    <property type="protein sequence ID" value="GGC92496.1"/>
    <property type="molecule type" value="Genomic_DNA"/>
</dbReference>
<dbReference type="RefSeq" id="WP_188612656.1">
    <property type="nucleotide sequence ID" value="NZ_BMGG01000012.1"/>
</dbReference>
<evidence type="ECO:0000313" key="4">
    <source>
        <dbReference type="Proteomes" id="UP000637002"/>
    </source>
</evidence>
<evidence type="ECO:0000313" key="3">
    <source>
        <dbReference type="EMBL" id="GGC92496.1"/>
    </source>
</evidence>
<sequence>MRRLTVMLVGSAMLATGLAADRAGAAETPPQIPDHKSVPEKIGPPLGSKPGDQDPTGSTRRLDDGVIEPKSNAPDMRVNPPVPDPGTTPVIPPPGTPRNAPDVRPK</sequence>
<gene>
    <name evidence="3" type="ORF">GCM10010994_57910</name>
</gene>
<evidence type="ECO:0000256" key="1">
    <source>
        <dbReference type="SAM" id="MobiDB-lite"/>
    </source>
</evidence>
<proteinExistence type="predicted"/>
<feature type="chain" id="PRO_5037526066" evidence="2">
    <location>
        <begin position="26"/>
        <end position="106"/>
    </location>
</feature>
<comment type="caution">
    <text evidence="3">The sequence shown here is derived from an EMBL/GenBank/DDBJ whole genome shotgun (WGS) entry which is preliminary data.</text>
</comment>
<reference evidence="3" key="1">
    <citation type="journal article" date="2014" name="Int. J. Syst. Evol. Microbiol.">
        <title>Complete genome sequence of Corynebacterium casei LMG S-19264T (=DSM 44701T), isolated from a smear-ripened cheese.</title>
        <authorList>
            <consortium name="US DOE Joint Genome Institute (JGI-PGF)"/>
            <person name="Walter F."/>
            <person name="Albersmeier A."/>
            <person name="Kalinowski J."/>
            <person name="Ruckert C."/>
        </authorList>
    </citation>
    <scope>NUCLEOTIDE SEQUENCE</scope>
    <source>
        <strain evidence="3">CGMCC 1.12919</strain>
    </source>
</reference>
<dbReference type="AlphaFoldDB" id="A0A916UXF8"/>
<protein>
    <submittedName>
        <fullName evidence="3">Uncharacterized protein</fullName>
    </submittedName>
</protein>
<keyword evidence="4" id="KW-1185">Reference proteome</keyword>